<dbReference type="InterPro" id="IPR027304">
    <property type="entry name" value="Trigger_fact/SurA_dom_sf"/>
</dbReference>
<evidence type="ECO:0000256" key="2">
    <source>
        <dbReference type="ARBA" id="ARBA00003828"/>
    </source>
</evidence>
<evidence type="ECO:0000256" key="13">
    <source>
        <dbReference type="SAM" id="MobiDB-lite"/>
    </source>
</evidence>
<keyword evidence="5 12" id="KW-1003">Cell membrane</keyword>
<feature type="compositionally biased region" description="Polar residues" evidence="13">
    <location>
        <begin position="328"/>
        <end position="338"/>
    </location>
</feature>
<name>A0A380JVC7_STRDY</name>
<proteinExistence type="inferred from homology"/>
<evidence type="ECO:0000256" key="8">
    <source>
        <dbReference type="ARBA" id="ARBA00023136"/>
    </source>
</evidence>
<dbReference type="Proteomes" id="UP000254797">
    <property type="component" value="Unassembled WGS sequence"/>
</dbReference>
<comment type="function">
    <text evidence="2 12">Plays a major role in protein secretion by helping the post-translocational extracellular folding of several secreted proteins.</text>
</comment>
<evidence type="ECO:0000313" key="15">
    <source>
        <dbReference type="EMBL" id="SUN50058.1"/>
    </source>
</evidence>
<feature type="compositionally biased region" description="Polar residues" evidence="13">
    <location>
        <begin position="345"/>
        <end position="355"/>
    </location>
</feature>
<evidence type="ECO:0000259" key="14">
    <source>
        <dbReference type="PROSITE" id="PS50198"/>
    </source>
</evidence>
<dbReference type="EMBL" id="UHFG01000004">
    <property type="protein sequence ID" value="SUN50058.1"/>
    <property type="molecule type" value="Genomic_DNA"/>
</dbReference>
<organism evidence="15 16">
    <name type="scientific">Streptococcus dysgalactiae subsp. dysgalactiae</name>
    <dbReference type="NCBI Taxonomy" id="99822"/>
    <lineage>
        <taxon>Bacteria</taxon>
        <taxon>Bacillati</taxon>
        <taxon>Bacillota</taxon>
        <taxon>Bacilli</taxon>
        <taxon>Lactobacillales</taxon>
        <taxon>Streptococcaceae</taxon>
        <taxon>Streptococcus</taxon>
    </lineage>
</organism>
<dbReference type="RefSeq" id="WP_115246184.1">
    <property type="nucleotide sequence ID" value="NZ_UHFG01000004.1"/>
</dbReference>
<feature type="compositionally biased region" description="Polar residues" evidence="13">
    <location>
        <begin position="306"/>
        <end position="320"/>
    </location>
</feature>
<dbReference type="Pfam" id="PF13145">
    <property type="entry name" value="Rotamase_2"/>
    <property type="match status" value="1"/>
</dbReference>
<dbReference type="SUPFAM" id="SSF109998">
    <property type="entry name" value="Triger factor/SurA peptide-binding domain-like"/>
    <property type="match status" value="1"/>
</dbReference>
<dbReference type="InterPro" id="IPR050245">
    <property type="entry name" value="PrsA_foldase"/>
</dbReference>
<gene>
    <name evidence="12 15" type="primary">prsA</name>
    <name evidence="15" type="ORF">NCTC4670_01176</name>
</gene>
<evidence type="ECO:0000256" key="9">
    <source>
        <dbReference type="ARBA" id="ARBA00023139"/>
    </source>
</evidence>
<evidence type="ECO:0000256" key="5">
    <source>
        <dbReference type="ARBA" id="ARBA00022475"/>
    </source>
</evidence>
<evidence type="ECO:0000256" key="11">
    <source>
        <dbReference type="ARBA" id="ARBA00023288"/>
    </source>
</evidence>
<dbReference type="PANTHER" id="PTHR47245:SF1">
    <property type="entry name" value="FOLDASE PROTEIN PRSA"/>
    <property type="match status" value="1"/>
</dbReference>
<keyword evidence="11 12" id="KW-0449">Lipoprotein</keyword>
<evidence type="ECO:0000256" key="1">
    <source>
        <dbReference type="ARBA" id="ARBA00000971"/>
    </source>
</evidence>
<dbReference type="NCBIfam" id="NF009105">
    <property type="entry name" value="PRK12450.1"/>
    <property type="match status" value="1"/>
</dbReference>
<evidence type="ECO:0000256" key="3">
    <source>
        <dbReference type="ARBA" id="ARBA00004193"/>
    </source>
</evidence>
<dbReference type="EC" id="5.2.1.8" evidence="12"/>
<evidence type="ECO:0000256" key="10">
    <source>
        <dbReference type="ARBA" id="ARBA00023235"/>
    </source>
</evidence>
<reference evidence="15 16" key="1">
    <citation type="submission" date="2018-06" db="EMBL/GenBank/DDBJ databases">
        <authorList>
            <consortium name="Pathogen Informatics"/>
            <person name="Doyle S."/>
        </authorList>
    </citation>
    <scope>NUCLEOTIDE SEQUENCE [LARGE SCALE GENOMIC DNA]</scope>
    <source>
        <strain evidence="15 16">NCTC4670</strain>
    </source>
</reference>
<dbReference type="PROSITE" id="PS51257">
    <property type="entry name" value="PROKAR_LIPOPROTEIN"/>
    <property type="match status" value="1"/>
</dbReference>
<dbReference type="InterPro" id="IPR023059">
    <property type="entry name" value="Foldase_PrsA"/>
</dbReference>
<dbReference type="InterPro" id="IPR046357">
    <property type="entry name" value="PPIase_dom_sf"/>
</dbReference>
<dbReference type="Gene3D" id="3.10.50.40">
    <property type="match status" value="1"/>
</dbReference>
<dbReference type="PROSITE" id="PS50198">
    <property type="entry name" value="PPIC_PPIASE_2"/>
    <property type="match status" value="1"/>
</dbReference>
<keyword evidence="8 12" id="KW-0472">Membrane</keyword>
<sequence>MKKSNKLITGIVTLASVITLTACQSTNDNTKVVSMKGDTISVSDFYNEIKNTEVSQKAMLHLLIGRVFEAQYGDKVSNKEVEKAYNKTADQYGASFSGVLAQASLTPETYKKQIRSSKLVEYAVREAAKKELTTKEYQKAYESYTPTMAAQVITLDSEEKANHTLEEVKAEGADFATIAKEKTASADKKVAYKFDSGTTTLPADVVKAASSLKEGEMSEVISVLDPTTYQNKFYIIKVNKKAEKKADWKVYQKRLKAIILAEKTKDVNFQNKIIAKALDKANVKIKDKAFANILTQYANLDKKSNAESTNKKTPASSAETPASEKTEASQPEAGQSEATPAEGTADTQTGETAAQ</sequence>
<keyword evidence="9 12" id="KW-0564">Palmitate</keyword>
<accession>A0A380JVC7</accession>
<comment type="similarity">
    <text evidence="4 12">Belongs to the PrsA family.</text>
</comment>
<keyword evidence="10 12" id="KW-0413">Isomerase</keyword>
<dbReference type="PANTHER" id="PTHR47245">
    <property type="entry name" value="PEPTIDYLPROLYL ISOMERASE"/>
    <property type="match status" value="1"/>
</dbReference>
<protein>
    <recommendedName>
        <fullName evidence="12">Foldase protein PrsA</fullName>
        <ecNumber evidence="12">5.2.1.8</ecNumber>
    </recommendedName>
</protein>
<comment type="catalytic activity">
    <reaction evidence="1 12">
        <text>[protein]-peptidylproline (omega=180) = [protein]-peptidylproline (omega=0)</text>
        <dbReference type="Rhea" id="RHEA:16237"/>
        <dbReference type="Rhea" id="RHEA-COMP:10747"/>
        <dbReference type="Rhea" id="RHEA-COMP:10748"/>
        <dbReference type="ChEBI" id="CHEBI:83833"/>
        <dbReference type="ChEBI" id="CHEBI:83834"/>
        <dbReference type="EC" id="5.2.1.8"/>
    </reaction>
</comment>
<feature type="region of interest" description="Disordered" evidence="13">
    <location>
        <begin position="303"/>
        <end position="355"/>
    </location>
</feature>
<dbReference type="InterPro" id="IPR000297">
    <property type="entry name" value="PPIase_PpiC"/>
</dbReference>
<keyword evidence="6 12" id="KW-0732">Signal</keyword>
<dbReference type="GO" id="GO:0006457">
    <property type="term" value="P:protein folding"/>
    <property type="evidence" value="ECO:0007669"/>
    <property type="project" value="UniProtKB-UniRule"/>
</dbReference>
<dbReference type="GO" id="GO:0003755">
    <property type="term" value="F:peptidyl-prolyl cis-trans isomerase activity"/>
    <property type="evidence" value="ECO:0007669"/>
    <property type="project" value="UniProtKB-UniRule"/>
</dbReference>
<evidence type="ECO:0000256" key="6">
    <source>
        <dbReference type="ARBA" id="ARBA00022729"/>
    </source>
</evidence>
<keyword evidence="7 12" id="KW-0697">Rotamase</keyword>
<comment type="subcellular location">
    <subcellularLocation>
        <location evidence="3 12">Cell membrane</location>
        <topology evidence="3 12">Lipid-anchor</topology>
    </subcellularLocation>
</comment>
<feature type="domain" description="PpiC" evidence="14">
    <location>
        <begin position="145"/>
        <end position="240"/>
    </location>
</feature>
<dbReference type="NCBIfam" id="NF002361">
    <property type="entry name" value="PRK01326.1"/>
    <property type="match status" value="1"/>
</dbReference>
<dbReference type="AlphaFoldDB" id="A0A380JVC7"/>
<evidence type="ECO:0000256" key="7">
    <source>
        <dbReference type="ARBA" id="ARBA00023110"/>
    </source>
</evidence>
<dbReference type="HAMAP" id="MF_01145">
    <property type="entry name" value="Foldase_PrsA"/>
    <property type="match status" value="1"/>
</dbReference>
<evidence type="ECO:0000313" key="16">
    <source>
        <dbReference type="Proteomes" id="UP000254797"/>
    </source>
</evidence>
<dbReference type="SUPFAM" id="SSF54534">
    <property type="entry name" value="FKBP-like"/>
    <property type="match status" value="1"/>
</dbReference>
<evidence type="ECO:0000256" key="4">
    <source>
        <dbReference type="ARBA" id="ARBA00006071"/>
    </source>
</evidence>
<evidence type="ECO:0000256" key="12">
    <source>
        <dbReference type="HAMAP-Rule" id="MF_01145"/>
    </source>
</evidence>
<dbReference type="GO" id="GO:0005886">
    <property type="term" value="C:plasma membrane"/>
    <property type="evidence" value="ECO:0007669"/>
    <property type="project" value="UniProtKB-SubCell"/>
</dbReference>